<comment type="caution">
    <text evidence="2">The sequence shown here is derived from an EMBL/GenBank/DDBJ whole genome shotgun (WGS) entry which is preliminary data.</text>
</comment>
<feature type="region of interest" description="Disordered" evidence="1">
    <location>
        <begin position="883"/>
        <end position="902"/>
    </location>
</feature>
<feature type="region of interest" description="Disordered" evidence="1">
    <location>
        <begin position="168"/>
        <end position="192"/>
    </location>
</feature>
<organism evidence="2 3">
    <name type="scientific">Dryococelus australis</name>
    <dbReference type="NCBI Taxonomy" id="614101"/>
    <lineage>
        <taxon>Eukaryota</taxon>
        <taxon>Metazoa</taxon>
        <taxon>Ecdysozoa</taxon>
        <taxon>Arthropoda</taxon>
        <taxon>Hexapoda</taxon>
        <taxon>Insecta</taxon>
        <taxon>Pterygota</taxon>
        <taxon>Neoptera</taxon>
        <taxon>Polyneoptera</taxon>
        <taxon>Phasmatodea</taxon>
        <taxon>Verophasmatodea</taxon>
        <taxon>Anareolatae</taxon>
        <taxon>Phasmatidae</taxon>
        <taxon>Eurycanthinae</taxon>
        <taxon>Dryococelus</taxon>
    </lineage>
</organism>
<sequence length="1278" mass="139996">MDPCYFQDDKARCHVSRATMQWYADNNVRRLDWRAKAPTSTLGRIGSPGEGSSGAAKSIAQLMEWLQEEWRRIPVGVLQTLVESMADRVAAVIASRDYNGVTTTEQTLCTDAQLLFAVSPLLEFGQKTTAPSSFSLPLHPFTGQPPLAYRPYRYLRVGVGISADRYLPPDPSTPQLTFSKGGSRPQSGGHRKQYITLPPLPAHSLTCHNPSLPHPTRARMLGWFPSKEDDRFFPLPFAIPLPCATCTVSNDLAVDETLSPIIVSSSKVTTLEMNFIKREQTGTLREVITTPVADMAFQSSLAAAPVPLQASPLVLSALGFSSETYLIPLVTPISTVMHYREGGGDGQQECPPENTRQPVATSATLPPRARISVAPRGIEPGSPWWKTSGLTTTPQWPHQLVVKTSTRQATFGHCKQILIILDLSLYIRCAERGLIMMDLHWRDATEVILRLISDEYFVTSTRQKPQAYPEFELGIPWRADYNLSNSTLNVAVCAHLWSIYLPDLNIGVLKVDEASVEQRRNAMAGGGGGGNVRSPRKPTDKQHRPARFPRSKTTRLGNKPVRPGDKMEQSRNVRAGETGDPRENPSISDVVRHNSHLQKVGSDPRGYSTVGCDGGPVERLVICARARRRLVARADSYESRSVPAGAAKRRAAERISAGKTVQNCIRAVQKVYLVASGLCPNGKRAKVSSLNSWGSAKLMDVKRGENGVVRIVGVPLQQQRPPRYTHAKKVKGAPPEINFISSRRGGLYGRCSPSNHLTLHLLRTNNLETSFASTISKSCPAFIKNVTCGRPLDLMSTAEKKKLKLNRQLRQQIVCRPMCRHLQEVPLGGLVKSVEGDGVMSGRWSGRGGRLGEGVVAAVHAAGRVGPGREAGSLAEAVIEDKGSRNANDILSPPPPRPTPPPKTIHPLPCEHAMIYRLVLISSRRANAGEGNTTHVEVKVRGSQTLEFNALGQHGEQRGTSRCVLARDASYCLAPGDVTRTAAQSAVDQQRASLKYQIPLDFNLSPPEMICIILAPLESPSRTRMVDVRRGEHGAAPESKGGEEGTRYPRGNPRRPAEIRRATPPGIGRGSTRREASSITTKQQRPLRLQQVPNHVVSGFSDRTTKRSGLSPRRPVWHYSSESIVYIQISITPLDCQMIKEYVALSEDCEALRTMVKKKGGGGAILSSFRRSLSTDRRKRQTDYCRADERLKDAAYYCDSTLCLLNCAAVLPTQVMKFEVLRADEGVARYRAAPECRGGGKGVDAEKTPSIGGYVREDSIMRKSGGNPAGNRTSFALV</sequence>
<feature type="compositionally biased region" description="Basic residues" evidence="1">
    <location>
        <begin position="544"/>
        <end position="553"/>
    </location>
</feature>
<feature type="compositionally biased region" description="Polar residues" evidence="1">
    <location>
        <begin position="173"/>
        <end position="186"/>
    </location>
</feature>
<dbReference type="EMBL" id="JARBHB010000009">
    <property type="protein sequence ID" value="KAJ8875131.1"/>
    <property type="molecule type" value="Genomic_DNA"/>
</dbReference>
<reference evidence="2 3" key="1">
    <citation type="submission" date="2023-02" db="EMBL/GenBank/DDBJ databases">
        <title>LHISI_Scaffold_Assembly.</title>
        <authorList>
            <person name="Stuart O.P."/>
            <person name="Cleave R."/>
            <person name="Magrath M.J.L."/>
            <person name="Mikheyev A.S."/>
        </authorList>
    </citation>
    <scope>NUCLEOTIDE SEQUENCE [LARGE SCALE GENOMIC DNA]</scope>
    <source>
        <strain evidence="2">Daus_M_001</strain>
        <tissue evidence="2">Leg muscle</tissue>
    </source>
</reference>
<gene>
    <name evidence="2" type="ORF">PR048_023024</name>
</gene>
<feature type="compositionally biased region" description="Pro residues" evidence="1">
    <location>
        <begin position="892"/>
        <end position="902"/>
    </location>
</feature>
<name>A0ABQ9GSW7_9NEOP</name>
<proteinExistence type="predicted"/>
<evidence type="ECO:0000256" key="1">
    <source>
        <dbReference type="SAM" id="MobiDB-lite"/>
    </source>
</evidence>
<dbReference type="Gene3D" id="3.30.420.10">
    <property type="entry name" value="Ribonuclease H-like superfamily/Ribonuclease H"/>
    <property type="match status" value="1"/>
</dbReference>
<evidence type="ECO:0000313" key="2">
    <source>
        <dbReference type="EMBL" id="KAJ8875131.1"/>
    </source>
</evidence>
<evidence type="ECO:0000313" key="3">
    <source>
        <dbReference type="Proteomes" id="UP001159363"/>
    </source>
</evidence>
<feature type="region of interest" description="Disordered" evidence="1">
    <location>
        <begin position="1028"/>
        <end position="1113"/>
    </location>
</feature>
<feature type="compositionally biased region" description="Basic and acidic residues" evidence="1">
    <location>
        <begin position="1028"/>
        <end position="1047"/>
    </location>
</feature>
<feature type="region of interest" description="Disordered" evidence="1">
    <location>
        <begin position="521"/>
        <end position="588"/>
    </location>
</feature>
<accession>A0ABQ9GSW7</accession>
<dbReference type="Proteomes" id="UP001159363">
    <property type="component" value="Chromosome 8"/>
</dbReference>
<keyword evidence="3" id="KW-1185">Reference proteome</keyword>
<protein>
    <submittedName>
        <fullName evidence="2">Uncharacterized protein</fullName>
    </submittedName>
</protein>
<dbReference type="InterPro" id="IPR036397">
    <property type="entry name" value="RNaseH_sf"/>
</dbReference>
<feature type="compositionally biased region" description="Basic and acidic residues" evidence="1">
    <location>
        <begin position="562"/>
        <end position="571"/>
    </location>
</feature>